<dbReference type="AlphaFoldDB" id="A0AAE1ECL1"/>
<evidence type="ECO:0000313" key="1">
    <source>
        <dbReference type="EMBL" id="KAK3801992.1"/>
    </source>
</evidence>
<dbReference type="EMBL" id="JAWDGP010000269">
    <property type="protein sequence ID" value="KAK3801992.1"/>
    <property type="molecule type" value="Genomic_DNA"/>
</dbReference>
<evidence type="ECO:0000313" key="2">
    <source>
        <dbReference type="Proteomes" id="UP001283361"/>
    </source>
</evidence>
<reference evidence="1" key="1">
    <citation type="journal article" date="2023" name="G3 (Bethesda)">
        <title>A reference genome for the long-term kleptoplast-retaining sea slug Elysia crispata morphotype clarki.</title>
        <authorList>
            <person name="Eastman K.E."/>
            <person name="Pendleton A.L."/>
            <person name="Shaikh M.A."/>
            <person name="Suttiyut T."/>
            <person name="Ogas R."/>
            <person name="Tomko P."/>
            <person name="Gavelis G."/>
            <person name="Widhalm J.R."/>
            <person name="Wisecaver J.H."/>
        </authorList>
    </citation>
    <scope>NUCLEOTIDE SEQUENCE</scope>
    <source>
        <strain evidence="1">ECLA1</strain>
    </source>
</reference>
<name>A0AAE1ECL1_9GAST</name>
<proteinExistence type="predicted"/>
<sequence length="146" mass="16427">MRVSERVKRTLPQVSDCTHSRTGASVHGIPEPRSLCQRIVLESGIRDQRKPRSIIPGTRESLDLLYPAPRPTRSHDLCARESFWSLGSGTRESLDLLYPAPRPTRSHDLCARESFWSLGSGTRESLDLLYPAPRLTRSHASRILPS</sequence>
<protein>
    <submittedName>
        <fullName evidence="1">Uncharacterized protein</fullName>
    </submittedName>
</protein>
<dbReference type="Proteomes" id="UP001283361">
    <property type="component" value="Unassembled WGS sequence"/>
</dbReference>
<gene>
    <name evidence="1" type="ORF">RRG08_064586</name>
</gene>
<keyword evidence="2" id="KW-1185">Reference proteome</keyword>
<organism evidence="1 2">
    <name type="scientific">Elysia crispata</name>
    <name type="common">lettuce slug</name>
    <dbReference type="NCBI Taxonomy" id="231223"/>
    <lineage>
        <taxon>Eukaryota</taxon>
        <taxon>Metazoa</taxon>
        <taxon>Spiralia</taxon>
        <taxon>Lophotrochozoa</taxon>
        <taxon>Mollusca</taxon>
        <taxon>Gastropoda</taxon>
        <taxon>Heterobranchia</taxon>
        <taxon>Euthyneura</taxon>
        <taxon>Panpulmonata</taxon>
        <taxon>Sacoglossa</taxon>
        <taxon>Placobranchoidea</taxon>
        <taxon>Plakobranchidae</taxon>
        <taxon>Elysia</taxon>
    </lineage>
</organism>
<comment type="caution">
    <text evidence="1">The sequence shown here is derived from an EMBL/GenBank/DDBJ whole genome shotgun (WGS) entry which is preliminary data.</text>
</comment>
<accession>A0AAE1ECL1</accession>